<dbReference type="EnsemblPlants" id="Bo5g033060.1">
    <property type="protein sequence ID" value="Bo5g033060.1"/>
    <property type="gene ID" value="Bo5g033060"/>
</dbReference>
<comment type="function">
    <text evidence="1">Component of the exocyst complex involved in the docking of exocytic vesicles with fusion sites on the plasma membrane.</text>
</comment>
<dbReference type="GO" id="GO:0006893">
    <property type="term" value="P:Golgi to plasma membrane transport"/>
    <property type="evidence" value="ECO:0007669"/>
    <property type="project" value="UniProtKB-UniRule"/>
</dbReference>
<proteinExistence type="inferred from homology"/>
<dbReference type="HOGENOM" id="CLU_1613123_0_0_1"/>
<sequence length="165" mass="18537">MLICFHQLITQLEYFETILRPYLTVDAIESLKSVQGAVLEKALESIIETIKDNPGGHQWKPTRGGVDAILNDKQSSVSPDDLLALTQQCSNELLQLELEKTRLNSACFVETSPLDSISPVAKFAYSSSRAPSRNYRDAQTVDSPVRTRPKRRYDYLHPLCIATLL</sequence>
<dbReference type="GO" id="GO:0015031">
    <property type="term" value="P:protein transport"/>
    <property type="evidence" value="ECO:0007669"/>
    <property type="project" value="UniProtKB-KW"/>
</dbReference>
<evidence type="ECO:0000313" key="2">
    <source>
        <dbReference type="EnsemblPlants" id="Bo5g033060.1"/>
    </source>
</evidence>
<evidence type="ECO:0000256" key="1">
    <source>
        <dbReference type="RuleBase" id="RU365069"/>
    </source>
</evidence>
<dbReference type="PANTHER" id="PTHR13043:SF1">
    <property type="entry name" value="EXOCYST COMPLEX COMPONENT 2"/>
    <property type="match status" value="1"/>
</dbReference>
<dbReference type="GO" id="GO:0006887">
    <property type="term" value="P:exocytosis"/>
    <property type="evidence" value="ECO:0007669"/>
    <property type="project" value="UniProtKB-KW"/>
</dbReference>
<reference evidence="2 3" key="1">
    <citation type="journal article" date="2014" name="Genome Biol.">
        <title>Transcriptome and methylome profiling reveals relics of genome dominance in the mesopolyploid Brassica oleracea.</title>
        <authorList>
            <person name="Parkin I.A."/>
            <person name="Koh C."/>
            <person name="Tang H."/>
            <person name="Robinson S.J."/>
            <person name="Kagale S."/>
            <person name="Clarke W.E."/>
            <person name="Town C.D."/>
            <person name="Nixon J."/>
            <person name="Krishnakumar V."/>
            <person name="Bidwell S.L."/>
            <person name="Denoeud F."/>
            <person name="Belcram H."/>
            <person name="Links M.G."/>
            <person name="Just J."/>
            <person name="Clarke C."/>
            <person name="Bender T."/>
            <person name="Huebert T."/>
            <person name="Mason A.S."/>
            <person name="Pires J.C."/>
            <person name="Barker G."/>
            <person name="Moore J."/>
            <person name="Walley P.G."/>
            <person name="Manoli S."/>
            <person name="Batley J."/>
            <person name="Edwards D."/>
            <person name="Nelson M.N."/>
            <person name="Wang X."/>
            <person name="Paterson A.H."/>
            <person name="King G."/>
            <person name="Bancroft I."/>
            <person name="Chalhoub B."/>
            <person name="Sharpe A.G."/>
        </authorList>
    </citation>
    <scope>NUCLEOTIDE SEQUENCE</scope>
    <source>
        <strain evidence="2 3">cv. TO1000</strain>
    </source>
</reference>
<comment type="similarity">
    <text evidence="1">Belongs to the SEC5 family.</text>
</comment>
<dbReference type="InterPro" id="IPR029175">
    <property type="entry name" value="EXOC2/Sec5"/>
</dbReference>
<dbReference type="PANTHER" id="PTHR13043">
    <property type="entry name" value="EXOCYST COMPLEX COMPONENT SEC5"/>
    <property type="match status" value="1"/>
</dbReference>
<dbReference type="GO" id="GO:0000145">
    <property type="term" value="C:exocyst"/>
    <property type="evidence" value="ECO:0007669"/>
    <property type="project" value="UniProtKB-UniRule"/>
</dbReference>
<accession>A0A0D3CBZ9</accession>
<keyword evidence="1" id="KW-0813">Transport</keyword>
<keyword evidence="1" id="KW-0653">Protein transport</keyword>
<keyword evidence="3" id="KW-1185">Reference proteome</keyword>
<keyword evidence="1" id="KW-0268">Exocytosis</keyword>
<dbReference type="STRING" id="109376.A0A0D3CBZ9"/>
<reference evidence="2" key="2">
    <citation type="submission" date="2015-03" db="UniProtKB">
        <authorList>
            <consortium name="EnsemblPlants"/>
        </authorList>
    </citation>
    <scope>IDENTIFICATION</scope>
</reference>
<dbReference type="OMA" id="MIFYALQ"/>
<protein>
    <recommendedName>
        <fullName evidence="1">Exocyst complex component SEC5</fullName>
    </recommendedName>
</protein>
<dbReference type="eggNOG" id="KOG2347">
    <property type="taxonomic scope" value="Eukaryota"/>
</dbReference>
<dbReference type="AlphaFoldDB" id="A0A0D3CBZ9"/>
<dbReference type="Proteomes" id="UP000032141">
    <property type="component" value="Chromosome C5"/>
</dbReference>
<dbReference type="Gramene" id="Bo5g033060.1">
    <property type="protein sequence ID" value="Bo5g033060.1"/>
    <property type="gene ID" value="Bo5g033060"/>
</dbReference>
<evidence type="ECO:0000313" key="3">
    <source>
        <dbReference type="Proteomes" id="UP000032141"/>
    </source>
</evidence>
<organism evidence="2 3">
    <name type="scientific">Brassica oleracea var. oleracea</name>
    <dbReference type="NCBI Taxonomy" id="109376"/>
    <lineage>
        <taxon>Eukaryota</taxon>
        <taxon>Viridiplantae</taxon>
        <taxon>Streptophyta</taxon>
        <taxon>Embryophyta</taxon>
        <taxon>Tracheophyta</taxon>
        <taxon>Spermatophyta</taxon>
        <taxon>Magnoliopsida</taxon>
        <taxon>eudicotyledons</taxon>
        <taxon>Gunneridae</taxon>
        <taxon>Pentapetalae</taxon>
        <taxon>rosids</taxon>
        <taxon>malvids</taxon>
        <taxon>Brassicales</taxon>
        <taxon>Brassicaceae</taxon>
        <taxon>Brassiceae</taxon>
        <taxon>Brassica</taxon>
    </lineage>
</organism>
<comment type="subunit">
    <text evidence="1">Component of the exocyst complex.</text>
</comment>
<name>A0A0D3CBZ9_BRAOL</name>